<accession>A0A942YWC3</accession>
<dbReference type="RefSeq" id="WP_213119319.1">
    <property type="nucleotide sequence ID" value="NZ_JAGYPF010000004.1"/>
</dbReference>
<dbReference type="Proteomes" id="UP000679749">
    <property type="component" value="Unassembled WGS sequence"/>
</dbReference>
<reference evidence="1" key="1">
    <citation type="submission" date="2021-05" db="EMBL/GenBank/DDBJ databases">
        <title>Novel Bacillus species.</title>
        <authorList>
            <person name="Liu G."/>
        </authorList>
    </citation>
    <scope>NUCLEOTIDE SEQUENCE</scope>
    <source>
        <strain evidence="1">FJAT-49825</strain>
    </source>
</reference>
<protein>
    <submittedName>
        <fullName evidence="1">Uncharacterized protein</fullName>
    </submittedName>
</protein>
<sequence>MNSKIEIHKVLERLVGFEQKINFQTPVEITPDLQAYLNYYGFHLEKVDYHFGKIEIDETKIMVQMFSPEPSKQRKNWADSGIVFTD</sequence>
<comment type="caution">
    <text evidence="1">The sequence shown here is derived from an EMBL/GenBank/DDBJ whole genome shotgun (WGS) entry which is preliminary data.</text>
</comment>
<gene>
    <name evidence="1" type="ORF">KHA99_20405</name>
</gene>
<name>A0A942YWC3_9BACI</name>
<dbReference type="AlphaFoldDB" id="A0A942YWC3"/>
<keyword evidence="2" id="KW-1185">Reference proteome</keyword>
<evidence type="ECO:0000313" key="1">
    <source>
        <dbReference type="EMBL" id="MBS4214812.1"/>
    </source>
</evidence>
<organism evidence="1 2">
    <name type="scientific">Neobacillus rhizophilus</name>
    <dbReference type="NCBI Taxonomy" id="2833579"/>
    <lineage>
        <taxon>Bacteria</taxon>
        <taxon>Bacillati</taxon>
        <taxon>Bacillota</taxon>
        <taxon>Bacilli</taxon>
        <taxon>Bacillales</taxon>
        <taxon>Bacillaceae</taxon>
        <taxon>Neobacillus</taxon>
    </lineage>
</organism>
<dbReference type="EMBL" id="JAGYPF010000004">
    <property type="protein sequence ID" value="MBS4214812.1"/>
    <property type="molecule type" value="Genomic_DNA"/>
</dbReference>
<proteinExistence type="predicted"/>
<evidence type="ECO:0000313" key="2">
    <source>
        <dbReference type="Proteomes" id="UP000679749"/>
    </source>
</evidence>